<keyword evidence="1" id="KW-0732">Signal</keyword>
<accession>A0ABX6MB22</accession>
<sequence length="413" mass="45583">MRYAISLTLLVAALQNATAGVDPEVDLRKAELAVKDTRAVLLQPALAPADAAKARQKLLGQLQQLGNQRSFVGDDSGAMAAFDEVTMARPVVTASTDDFARLASAQEEDAISAIVREAGKHHVVILNEAHHAPLHRAFAMRLARELRRIGYSWLACETFEETPFNKGYLALSDGYYSREPAFGNFLRDAKADEWQLVQYEPFDLLETGGNSDEQRERRERGQAHNLMTRIFSQHPTAKVFIYVGYGHLREKPRVGDGSGIPLMAAQLGHMTGLDPLTIDQTTMMAHTDPAAEHPLYATAVRQPHRAPFVLRAQDGGYEVFGGYRSAVDMQVFHPRYGVDADSGRSAWLRTLAGFRATEVPAAMRDVITPSYVYAYPKGSPDDAVPVDVVRLKPGAPLPKLMLPDGQFRFVIQQ</sequence>
<proteinExistence type="predicted"/>
<evidence type="ECO:0008006" key="4">
    <source>
        <dbReference type="Google" id="ProtNLM"/>
    </source>
</evidence>
<evidence type="ECO:0000256" key="1">
    <source>
        <dbReference type="SAM" id="SignalP"/>
    </source>
</evidence>
<reference evidence="2 3" key="1">
    <citation type="submission" date="2020-04" db="EMBL/GenBank/DDBJ databases">
        <title>Genome sequencing of novel species.</title>
        <authorList>
            <person name="Heo J."/>
            <person name="Kim S.-J."/>
            <person name="Kim J.-S."/>
            <person name="Hong S.-B."/>
            <person name="Kwon S.-W."/>
        </authorList>
    </citation>
    <scope>NUCLEOTIDE SEQUENCE [LARGE SCALE GENOMIC DNA]</scope>
    <source>
        <strain evidence="2 3">AF9R3</strain>
    </source>
</reference>
<dbReference type="Proteomes" id="UP000503117">
    <property type="component" value="Chromosome"/>
</dbReference>
<protein>
    <recommendedName>
        <fullName evidence="4">Haem-binding uptake Tiki superfamily ChaN domain-containing protein</fullName>
    </recommendedName>
</protein>
<name>A0ABX6MB22_9BURK</name>
<feature type="chain" id="PRO_5045343950" description="Haem-binding uptake Tiki superfamily ChaN domain-containing protein" evidence="1">
    <location>
        <begin position="20"/>
        <end position="413"/>
    </location>
</feature>
<keyword evidence="3" id="KW-1185">Reference proteome</keyword>
<organism evidence="2 3">
    <name type="scientific">Duganella dendranthematis</name>
    <dbReference type="NCBI Taxonomy" id="2728021"/>
    <lineage>
        <taxon>Bacteria</taxon>
        <taxon>Pseudomonadati</taxon>
        <taxon>Pseudomonadota</taxon>
        <taxon>Betaproteobacteria</taxon>
        <taxon>Burkholderiales</taxon>
        <taxon>Oxalobacteraceae</taxon>
        <taxon>Telluria group</taxon>
        <taxon>Duganella</taxon>
    </lineage>
</organism>
<evidence type="ECO:0000313" key="2">
    <source>
        <dbReference type="EMBL" id="QJD91291.1"/>
    </source>
</evidence>
<feature type="signal peptide" evidence="1">
    <location>
        <begin position="1"/>
        <end position="19"/>
    </location>
</feature>
<gene>
    <name evidence="2" type="ORF">HH213_15140</name>
</gene>
<dbReference type="EMBL" id="CP051684">
    <property type="protein sequence ID" value="QJD91291.1"/>
    <property type="molecule type" value="Genomic_DNA"/>
</dbReference>
<dbReference type="RefSeq" id="WP_169112766.1">
    <property type="nucleotide sequence ID" value="NZ_CP051684.1"/>
</dbReference>
<evidence type="ECO:0000313" key="3">
    <source>
        <dbReference type="Proteomes" id="UP000503117"/>
    </source>
</evidence>